<dbReference type="EMBL" id="JH883931">
    <property type="protein sequence ID" value="ELR45730.1"/>
    <property type="molecule type" value="Genomic_DNA"/>
</dbReference>
<dbReference type="Proteomes" id="UP000011080">
    <property type="component" value="Unassembled WGS sequence"/>
</dbReference>
<dbReference type="AlphaFoldDB" id="L8HN57"/>
<reference evidence="1 2" key="1">
    <citation type="journal article" date="2012" name="Nat. Genet.">
        <title>The yak genome and adaptation to life at high altitude.</title>
        <authorList>
            <person name="Qiu Q."/>
            <person name="Zhang G."/>
            <person name="Ma T."/>
            <person name="Qian W."/>
            <person name="Wang J."/>
            <person name="Ye Z."/>
            <person name="Cao C."/>
            <person name="Hu Q."/>
            <person name="Kim J."/>
            <person name="Larkin D.M."/>
            <person name="Auvil L."/>
            <person name="Capitanu B."/>
            <person name="Ma J."/>
            <person name="Lewin H.A."/>
            <person name="Qian X."/>
            <person name="Lang Y."/>
            <person name="Zhou R."/>
            <person name="Wang L."/>
            <person name="Wang K."/>
            <person name="Xia J."/>
            <person name="Liao S."/>
            <person name="Pan S."/>
            <person name="Lu X."/>
            <person name="Hou H."/>
            <person name="Wang Y."/>
            <person name="Zang X."/>
            <person name="Yin Y."/>
            <person name="Ma H."/>
            <person name="Zhang J."/>
            <person name="Wang Z."/>
            <person name="Zhang Y."/>
            <person name="Zhang D."/>
            <person name="Yonezawa T."/>
            <person name="Hasegawa M."/>
            <person name="Zhong Y."/>
            <person name="Liu W."/>
            <person name="Zhang Y."/>
            <person name="Huang Z."/>
            <person name="Zhang S."/>
            <person name="Long R."/>
            <person name="Yang H."/>
            <person name="Wang J."/>
            <person name="Lenstra J.A."/>
            <person name="Cooper D.N."/>
            <person name="Wu Y."/>
            <person name="Wang J."/>
            <person name="Shi P."/>
            <person name="Wang J."/>
            <person name="Liu J."/>
        </authorList>
    </citation>
    <scope>NUCLEOTIDE SEQUENCE [LARGE SCALE GENOMIC DNA]</scope>
    <source>
        <strain evidence="2">yakQH1</strain>
    </source>
</reference>
<evidence type="ECO:0000313" key="1">
    <source>
        <dbReference type="EMBL" id="ELR45730.1"/>
    </source>
</evidence>
<feature type="non-terminal residue" evidence="1">
    <location>
        <position position="1"/>
    </location>
</feature>
<feature type="non-terminal residue" evidence="1">
    <location>
        <position position="50"/>
    </location>
</feature>
<protein>
    <submittedName>
        <fullName evidence="1">Uncharacterized protein</fullName>
    </submittedName>
</protein>
<proteinExistence type="predicted"/>
<sequence>QAALSMGFSRQEYWSGLPFPTPGDLPDPGIEPMSLISLALADRFFTTSAT</sequence>
<evidence type="ECO:0000313" key="2">
    <source>
        <dbReference type="Proteomes" id="UP000011080"/>
    </source>
</evidence>
<organism evidence="1 2">
    <name type="scientific">Bos mutus</name>
    <name type="common">wild yak</name>
    <dbReference type="NCBI Taxonomy" id="72004"/>
    <lineage>
        <taxon>Eukaryota</taxon>
        <taxon>Metazoa</taxon>
        <taxon>Chordata</taxon>
        <taxon>Craniata</taxon>
        <taxon>Vertebrata</taxon>
        <taxon>Euteleostomi</taxon>
        <taxon>Mammalia</taxon>
        <taxon>Eutheria</taxon>
        <taxon>Laurasiatheria</taxon>
        <taxon>Artiodactyla</taxon>
        <taxon>Ruminantia</taxon>
        <taxon>Pecora</taxon>
        <taxon>Bovidae</taxon>
        <taxon>Bovinae</taxon>
        <taxon>Bos</taxon>
    </lineage>
</organism>
<accession>L8HN57</accession>
<gene>
    <name evidence="1" type="ORF">M91_15238</name>
</gene>
<name>L8HN57_9CETA</name>